<evidence type="ECO:0000313" key="3">
    <source>
        <dbReference type="Proteomes" id="UP000014113"/>
    </source>
</evidence>
<evidence type="ECO:0000313" key="2">
    <source>
        <dbReference type="EMBL" id="EOW87479.1"/>
    </source>
</evidence>
<dbReference type="InterPro" id="IPR014922">
    <property type="entry name" value="YdhG-like"/>
</dbReference>
<dbReference type="PATRIC" id="fig|1121865.3.peg.671"/>
<organism evidence="2 3">
    <name type="scientific">Enterococcus columbae DSM 7374 = ATCC 51263</name>
    <dbReference type="NCBI Taxonomy" id="1121865"/>
    <lineage>
        <taxon>Bacteria</taxon>
        <taxon>Bacillati</taxon>
        <taxon>Bacillota</taxon>
        <taxon>Bacilli</taxon>
        <taxon>Lactobacillales</taxon>
        <taxon>Enterococcaceae</taxon>
        <taxon>Enterococcus</taxon>
    </lineage>
</organism>
<comment type="caution">
    <text evidence="2">The sequence shown here is derived from an EMBL/GenBank/DDBJ whole genome shotgun (WGS) entry which is preliminary data.</text>
</comment>
<gene>
    <name evidence="2" type="ORF">I568_00523</name>
</gene>
<dbReference type="STRING" id="1121865.OMW_00681"/>
<protein>
    <recommendedName>
        <fullName evidence="1">YdhG-like domain-containing protein</fullName>
    </recommendedName>
</protein>
<accession>S0KUD9</accession>
<name>S0KUD9_9ENTE</name>
<dbReference type="eggNOG" id="COG5646">
    <property type="taxonomic scope" value="Bacteria"/>
</dbReference>
<evidence type="ECO:0000259" key="1">
    <source>
        <dbReference type="Pfam" id="PF08818"/>
    </source>
</evidence>
<sequence>MEYPLAVQHYLADLAVERRAIIEQMLQLVFQIFPTEECVLTIAYGMPAIKYQKKPVCYVGNFTKHIGFDPLPETIQHFQKELEQRNWRYSKGAIQLPVSAELDWQLIEQMILYRWQSFQQS</sequence>
<proteinExistence type="predicted"/>
<dbReference type="AlphaFoldDB" id="S0KUD9"/>
<dbReference type="Pfam" id="PF08818">
    <property type="entry name" value="DUF1801"/>
    <property type="match status" value="1"/>
</dbReference>
<dbReference type="OrthoDB" id="115213at2"/>
<keyword evidence="3" id="KW-1185">Reference proteome</keyword>
<dbReference type="SUPFAM" id="SSF159888">
    <property type="entry name" value="YdhG-like"/>
    <property type="match status" value="1"/>
</dbReference>
<feature type="domain" description="YdhG-like" evidence="1">
    <location>
        <begin position="18"/>
        <end position="112"/>
    </location>
</feature>
<dbReference type="Gene3D" id="3.90.1150.200">
    <property type="match status" value="1"/>
</dbReference>
<dbReference type="Proteomes" id="UP000014113">
    <property type="component" value="Unassembled WGS sequence"/>
</dbReference>
<dbReference type="EMBL" id="ASWJ01000003">
    <property type="protein sequence ID" value="EOW87479.1"/>
    <property type="molecule type" value="Genomic_DNA"/>
</dbReference>
<reference evidence="2 3" key="1">
    <citation type="submission" date="2013-03" db="EMBL/GenBank/DDBJ databases">
        <title>The Genome Sequence of Enterococcus columbae ATCC_51263 (PacBio/Illumina hybrid assembly).</title>
        <authorList>
            <consortium name="The Broad Institute Genomics Platform"/>
            <consortium name="The Broad Institute Genome Sequencing Center for Infectious Disease"/>
            <person name="Earl A."/>
            <person name="Russ C."/>
            <person name="Gilmore M."/>
            <person name="Surin D."/>
            <person name="Walker B."/>
            <person name="Young S."/>
            <person name="Zeng Q."/>
            <person name="Gargeya S."/>
            <person name="Fitzgerald M."/>
            <person name="Haas B."/>
            <person name="Abouelleil A."/>
            <person name="Allen A.W."/>
            <person name="Alvarado L."/>
            <person name="Arachchi H.M."/>
            <person name="Berlin A.M."/>
            <person name="Chapman S.B."/>
            <person name="Gainer-Dewar J."/>
            <person name="Goldberg J."/>
            <person name="Griggs A."/>
            <person name="Gujja S."/>
            <person name="Hansen M."/>
            <person name="Howarth C."/>
            <person name="Imamovic A."/>
            <person name="Ireland A."/>
            <person name="Larimer J."/>
            <person name="McCowan C."/>
            <person name="Murphy C."/>
            <person name="Pearson M."/>
            <person name="Poon T.W."/>
            <person name="Priest M."/>
            <person name="Roberts A."/>
            <person name="Saif S."/>
            <person name="Shea T."/>
            <person name="Sisk P."/>
            <person name="Sykes S."/>
            <person name="Wortman J."/>
            <person name="Nusbaum C."/>
            <person name="Birren B."/>
        </authorList>
    </citation>
    <scope>NUCLEOTIDE SEQUENCE [LARGE SCALE GENOMIC DNA]</scope>
    <source>
        <strain evidence="2 3">ATCC 51263</strain>
    </source>
</reference>